<keyword evidence="5" id="KW-0297">G-protein coupled receptor</keyword>
<dbReference type="PANTHER" id="PTHR24228">
    <property type="entry name" value="B2 BRADYKININ RECEPTOR/ANGIOTENSIN II RECEPTOR"/>
    <property type="match status" value="1"/>
</dbReference>
<comment type="subcellular location">
    <subcellularLocation>
        <location evidence="1">Cell membrane</location>
        <topology evidence="1">Multi-pass membrane protein</topology>
    </subcellularLocation>
</comment>
<dbReference type="GO" id="GO:0016493">
    <property type="term" value="F:C-C chemokine receptor activity"/>
    <property type="evidence" value="ECO:0007669"/>
    <property type="project" value="TreeGrafter"/>
</dbReference>
<evidence type="ECO:0000313" key="12">
    <source>
        <dbReference type="RefSeq" id="XP_022338414.1"/>
    </source>
</evidence>
<feature type="transmembrane region" description="Helical" evidence="9">
    <location>
        <begin position="126"/>
        <end position="148"/>
    </location>
</feature>
<keyword evidence="6 9" id="KW-0472">Membrane</keyword>
<evidence type="ECO:0000256" key="9">
    <source>
        <dbReference type="SAM" id="Phobius"/>
    </source>
</evidence>
<evidence type="ECO:0000259" key="10">
    <source>
        <dbReference type="PROSITE" id="PS50262"/>
    </source>
</evidence>
<feature type="domain" description="G-protein coupled receptors family 1 profile" evidence="10">
    <location>
        <begin position="49"/>
        <end position="284"/>
    </location>
</feature>
<evidence type="ECO:0000313" key="11">
    <source>
        <dbReference type="Proteomes" id="UP000694844"/>
    </source>
</evidence>
<dbReference type="PANTHER" id="PTHR24228:SF55">
    <property type="entry name" value="G-PROTEIN COUPLED RECEPTOR 75-RELATED"/>
    <property type="match status" value="1"/>
</dbReference>
<keyword evidence="8" id="KW-0807">Transducer</keyword>
<dbReference type="Pfam" id="PF00001">
    <property type="entry name" value="7tm_1"/>
    <property type="match status" value="1"/>
</dbReference>
<feature type="transmembrane region" description="Helical" evidence="9">
    <location>
        <begin position="191"/>
        <end position="210"/>
    </location>
</feature>
<evidence type="ECO:0000256" key="2">
    <source>
        <dbReference type="ARBA" id="ARBA00022475"/>
    </source>
</evidence>
<feature type="transmembrane region" description="Helical" evidence="9">
    <location>
        <begin position="231"/>
        <end position="251"/>
    </location>
</feature>
<dbReference type="OrthoDB" id="6117944at2759"/>
<evidence type="ECO:0000256" key="3">
    <source>
        <dbReference type="ARBA" id="ARBA00022692"/>
    </source>
</evidence>
<feature type="transmembrane region" description="Helical" evidence="9">
    <location>
        <begin position="40"/>
        <end position="59"/>
    </location>
</feature>
<evidence type="ECO:0000256" key="5">
    <source>
        <dbReference type="ARBA" id="ARBA00023040"/>
    </source>
</evidence>
<accession>A0A8B8EFF7</accession>
<dbReference type="GeneID" id="111133960"/>
<evidence type="ECO:0000256" key="6">
    <source>
        <dbReference type="ARBA" id="ARBA00023136"/>
    </source>
</evidence>
<dbReference type="CDD" id="cd00637">
    <property type="entry name" value="7tm_classA_rhodopsin-like"/>
    <property type="match status" value="1"/>
</dbReference>
<gene>
    <name evidence="12" type="primary">LOC111133960</name>
</gene>
<dbReference type="GO" id="GO:0005886">
    <property type="term" value="C:plasma membrane"/>
    <property type="evidence" value="ECO:0007669"/>
    <property type="project" value="UniProtKB-SubCell"/>
</dbReference>
<dbReference type="InterPro" id="IPR000276">
    <property type="entry name" value="GPCR_Rhodpsn"/>
</dbReference>
<proteinExistence type="predicted"/>
<name>A0A8B8EFF7_CRAVI</name>
<dbReference type="AlphaFoldDB" id="A0A8B8EFF7"/>
<keyword evidence="4 9" id="KW-1133">Transmembrane helix</keyword>
<feature type="transmembrane region" description="Helical" evidence="9">
    <location>
        <begin position="263"/>
        <end position="287"/>
    </location>
</feature>
<protein>
    <submittedName>
        <fullName evidence="12">Apelin receptor-like</fullName>
    </submittedName>
</protein>
<dbReference type="PRINTS" id="PR00237">
    <property type="entry name" value="GPCRRHODOPSN"/>
</dbReference>
<dbReference type="Proteomes" id="UP000694844">
    <property type="component" value="Chromosome 5"/>
</dbReference>
<keyword evidence="2" id="KW-1003">Cell membrane</keyword>
<keyword evidence="7" id="KW-0675">Receptor</keyword>
<feature type="transmembrane region" description="Helical" evidence="9">
    <location>
        <begin position="160"/>
        <end position="179"/>
    </location>
</feature>
<evidence type="ECO:0000256" key="7">
    <source>
        <dbReference type="ARBA" id="ARBA00023170"/>
    </source>
</evidence>
<evidence type="ECO:0000256" key="1">
    <source>
        <dbReference type="ARBA" id="ARBA00004651"/>
    </source>
</evidence>
<evidence type="ECO:0000256" key="8">
    <source>
        <dbReference type="ARBA" id="ARBA00023224"/>
    </source>
</evidence>
<keyword evidence="11" id="KW-1185">Reference proteome</keyword>
<dbReference type="Gene3D" id="1.20.1070.10">
    <property type="entry name" value="Rhodopsin 7-helix transmembrane proteins"/>
    <property type="match status" value="1"/>
</dbReference>
<sequence length="320" mass="36113">MDNVTGLQSTNFNISTMEMTTDVTYNSCTWTLPIMEWVKIIVLSLGAFGNGLAFFTIVISKRLHIQSFAIIASIALSDCIYCFGGVLWGLLVYPYMDPKNYRNLLNCLGDFFDTYVKQFMAGTMSAAYIASGFFIATFSVFRFIIIRYPSKSERILSKKSVAAIILSVCLASIAIAVPSTRGKIDRVIDFVVSYIIPLTVMFIFYMLKLVTLMNRKHSQTFNSASIRNMEVVCALIIVAFFALLLPWHVLALMSEFGDHRPEYLPVTISAFLLQLNNCINPIFYAYLSPRVRKVLTQCFCTNRRTSKSSFTSMTMECSNV</sequence>
<dbReference type="PROSITE" id="PS50262">
    <property type="entry name" value="G_PROTEIN_RECEP_F1_2"/>
    <property type="match status" value="1"/>
</dbReference>
<dbReference type="RefSeq" id="XP_022338414.1">
    <property type="nucleotide sequence ID" value="XM_022482706.1"/>
</dbReference>
<dbReference type="KEGG" id="cvn:111133960"/>
<keyword evidence="3 9" id="KW-0812">Transmembrane</keyword>
<dbReference type="SUPFAM" id="SSF81321">
    <property type="entry name" value="Family A G protein-coupled receptor-like"/>
    <property type="match status" value="1"/>
</dbReference>
<dbReference type="InterPro" id="IPR017452">
    <property type="entry name" value="GPCR_Rhodpsn_7TM"/>
</dbReference>
<evidence type="ECO:0000256" key="4">
    <source>
        <dbReference type="ARBA" id="ARBA00022989"/>
    </source>
</evidence>
<organism evidence="11 12">
    <name type="scientific">Crassostrea virginica</name>
    <name type="common">Eastern oyster</name>
    <dbReference type="NCBI Taxonomy" id="6565"/>
    <lineage>
        <taxon>Eukaryota</taxon>
        <taxon>Metazoa</taxon>
        <taxon>Spiralia</taxon>
        <taxon>Lophotrochozoa</taxon>
        <taxon>Mollusca</taxon>
        <taxon>Bivalvia</taxon>
        <taxon>Autobranchia</taxon>
        <taxon>Pteriomorphia</taxon>
        <taxon>Ostreida</taxon>
        <taxon>Ostreoidea</taxon>
        <taxon>Ostreidae</taxon>
        <taxon>Crassostrea</taxon>
    </lineage>
</organism>
<reference evidence="12" key="1">
    <citation type="submission" date="2025-08" db="UniProtKB">
        <authorList>
            <consortium name="RefSeq"/>
        </authorList>
    </citation>
    <scope>IDENTIFICATION</scope>
    <source>
        <tissue evidence="12">Whole sample</tissue>
    </source>
</reference>
<feature type="transmembrane region" description="Helical" evidence="9">
    <location>
        <begin position="71"/>
        <end position="96"/>
    </location>
</feature>